<dbReference type="FunFam" id="1.20.5.110:FF:000008">
    <property type="entry name" value="Syntaxin 132"/>
    <property type="match status" value="1"/>
</dbReference>
<dbReference type="PROSITE" id="PS50192">
    <property type="entry name" value="T_SNARE"/>
    <property type="match status" value="1"/>
</dbReference>
<evidence type="ECO:0000256" key="5">
    <source>
        <dbReference type="RuleBase" id="RU003858"/>
    </source>
</evidence>
<dbReference type="PANTHER" id="PTHR19957:SF251">
    <property type="entry name" value="SYNTAXIN-RELATED PROTEIN KNOLLE"/>
    <property type="match status" value="1"/>
</dbReference>
<keyword evidence="10" id="KW-1185">Reference proteome</keyword>
<dbReference type="Pfam" id="PF05739">
    <property type="entry name" value="SNARE"/>
    <property type="match status" value="1"/>
</dbReference>
<dbReference type="OrthoDB" id="10255013at2759"/>
<dbReference type="GO" id="GO:0048278">
    <property type="term" value="P:vesicle docking"/>
    <property type="evidence" value="ECO:0007669"/>
    <property type="project" value="TreeGrafter"/>
</dbReference>
<keyword evidence="3" id="KW-0813">Transport</keyword>
<name>A0A199UDK5_ANACO</name>
<keyword evidence="6" id="KW-1133">Transmembrane helix</keyword>
<dbReference type="InterPro" id="IPR045242">
    <property type="entry name" value="Syntaxin"/>
</dbReference>
<dbReference type="AlphaFoldDB" id="A0A199UDK5"/>
<dbReference type="Gene3D" id="1.20.5.110">
    <property type="match status" value="1"/>
</dbReference>
<sequence length="318" mass="34864">MNDLMTKSFLSYVDLKKAALKEEDLEADGGIEMAAAEDEKLRPFLQEAEAVKEEIASIRGILARLQEANEESKSAHQPDALRGLRARIGADVVLVLRKARAIRDRLEAMDRSTAASRQLGSGGTPVDRTRTAVAAGLRKRLRDLMLDFQALRQRIMAEHREAVERRYFTLTGELPADDVVERIVAGEQGQGQGQEQELLRKAAAAAERGGSGEALAAVQEIQGRQDAARELERSLLELHQVFLDMAVMVEAQGEQMDDIERHVASAGNYVKDGAKELGSAKAYQRSSRKWLCIGIILLLLLVLVVIVPIAATLSSKSS</sequence>
<comment type="similarity">
    <text evidence="2 5">Belongs to the syntaxin family.</text>
</comment>
<protein>
    <submittedName>
        <fullName evidence="8 11">Syntaxin-related protein KNOLLE</fullName>
    </submittedName>
</protein>
<evidence type="ECO:0000256" key="4">
    <source>
        <dbReference type="ARBA" id="ARBA00022927"/>
    </source>
</evidence>
<dbReference type="GO" id="GO:0006906">
    <property type="term" value="P:vesicle fusion"/>
    <property type="evidence" value="ECO:0007669"/>
    <property type="project" value="TreeGrafter"/>
</dbReference>
<comment type="subcellular location">
    <subcellularLocation>
        <location evidence="1">Cell membrane</location>
        <topology evidence="1">Single-pass type IV membrane protein</topology>
    </subcellularLocation>
</comment>
<dbReference type="SMART" id="SM00397">
    <property type="entry name" value="t_SNARE"/>
    <property type="match status" value="1"/>
</dbReference>
<dbReference type="CDD" id="cd15848">
    <property type="entry name" value="SNARE_syntaxin1-like"/>
    <property type="match status" value="1"/>
</dbReference>
<evidence type="ECO:0000259" key="7">
    <source>
        <dbReference type="PROSITE" id="PS50192"/>
    </source>
</evidence>
<dbReference type="GO" id="GO:0031201">
    <property type="term" value="C:SNARE complex"/>
    <property type="evidence" value="ECO:0007669"/>
    <property type="project" value="TreeGrafter"/>
</dbReference>
<evidence type="ECO:0000256" key="1">
    <source>
        <dbReference type="ARBA" id="ARBA00004521"/>
    </source>
</evidence>
<reference evidence="11" key="2">
    <citation type="submission" date="2025-04" db="UniProtKB">
        <authorList>
            <consortium name="RefSeq"/>
        </authorList>
    </citation>
    <scope>IDENTIFICATION</scope>
    <source>
        <tissue evidence="11">Leaf</tissue>
    </source>
</reference>
<dbReference type="InterPro" id="IPR010989">
    <property type="entry name" value="SNARE"/>
</dbReference>
<evidence type="ECO:0000313" key="8">
    <source>
        <dbReference type="EMBL" id="OAY62824.1"/>
    </source>
</evidence>
<evidence type="ECO:0000313" key="10">
    <source>
        <dbReference type="Proteomes" id="UP000515123"/>
    </source>
</evidence>
<reference evidence="8 9" key="1">
    <citation type="journal article" date="2016" name="DNA Res.">
        <title>The draft genome of MD-2 pineapple using hybrid error correction of long reads.</title>
        <authorList>
            <person name="Redwan R.M."/>
            <person name="Saidin A."/>
            <person name="Kumar S.V."/>
        </authorList>
    </citation>
    <scope>NUCLEOTIDE SEQUENCE [LARGE SCALE GENOMIC DNA]</scope>
    <source>
        <strain evidence="9">cv. MD2</strain>
        <tissue evidence="8">Leaf</tissue>
    </source>
</reference>
<dbReference type="Gene3D" id="1.20.58.70">
    <property type="match status" value="1"/>
</dbReference>
<dbReference type="SUPFAM" id="SSF47661">
    <property type="entry name" value="t-snare proteins"/>
    <property type="match status" value="1"/>
</dbReference>
<dbReference type="GO" id="GO:0012505">
    <property type="term" value="C:endomembrane system"/>
    <property type="evidence" value="ECO:0007669"/>
    <property type="project" value="TreeGrafter"/>
</dbReference>
<feature type="transmembrane region" description="Helical" evidence="6">
    <location>
        <begin position="290"/>
        <end position="311"/>
    </location>
</feature>
<dbReference type="GO" id="GO:0000149">
    <property type="term" value="F:SNARE binding"/>
    <property type="evidence" value="ECO:0007669"/>
    <property type="project" value="TreeGrafter"/>
</dbReference>
<dbReference type="InterPro" id="IPR000727">
    <property type="entry name" value="T_SNARE_dom"/>
</dbReference>
<dbReference type="InterPro" id="IPR006012">
    <property type="entry name" value="Syntaxin/epimorphin_CS"/>
</dbReference>
<dbReference type="GO" id="GO:0006887">
    <property type="term" value="P:exocytosis"/>
    <property type="evidence" value="ECO:0007669"/>
    <property type="project" value="TreeGrafter"/>
</dbReference>
<dbReference type="SMART" id="SM00503">
    <property type="entry name" value="SynN"/>
    <property type="match status" value="1"/>
</dbReference>
<dbReference type="GO" id="GO:0006886">
    <property type="term" value="P:intracellular protein transport"/>
    <property type="evidence" value="ECO:0007669"/>
    <property type="project" value="InterPro"/>
</dbReference>
<dbReference type="Pfam" id="PF00804">
    <property type="entry name" value="Syntaxin"/>
    <property type="match status" value="1"/>
</dbReference>
<dbReference type="InterPro" id="IPR006011">
    <property type="entry name" value="Syntaxin_N"/>
</dbReference>
<evidence type="ECO:0000256" key="2">
    <source>
        <dbReference type="ARBA" id="ARBA00009063"/>
    </source>
</evidence>
<dbReference type="GeneID" id="109724005"/>
<evidence type="ECO:0000256" key="6">
    <source>
        <dbReference type="SAM" id="Phobius"/>
    </source>
</evidence>
<dbReference type="RefSeq" id="XP_020108176.1">
    <property type="nucleotide sequence ID" value="XM_020252587.1"/>
</dbReference>
<dbReference type="STRING" id="4615.A0A199UDK5"/>
<dbReference type="GO" id="GO:0005484">
    <property type="term" value="F:SNAP receptor activity"/>
    <property type="evidence" value="ECO:0007669"/>
    <property type="project" value="InterPro"/>
</dbReference>
<feature type="domain" description="T-SNARE coiled-coil homology" evidence="7">
    <location>
        <begin position="218"/>
        <end position="280"/>
    </location>
</feature>
<evidence type="ECO:0000256" key="3">
    <source>
        <dbReference type="ARBA" id="ARBA00022448"/>
    </source>
</evidence>
<dbReference type="Proteomes" id="UP000515123">
    <property type="component" value="Linkage group 18"/>
</dbReference>
<dbReference type="Proteomes" id="UP000092600">
    <property type="component" value="Unassembled WGS sequence"/>
</dbReference>
<gene>
    <name evidence="11" type="primary">LOC109724005</name>
    <name evidence="8" type="ORF">ACMD2_09530</name>
</gene>
<organism evidence="8 9">
    <name type="scientific">Ananas comosus</name>
    <name type="common">Pineapple</name>
    <name type="synonym">Ananas ananas</name>
    <dbReference type="NCBI Taxonomy" id="4615"/>
    <lineage>
        <taxon>Eukaryota</taxon>
        <taxon>Viridiplantae</taxon>
        <taxon>Streptophyta</taxon>
        <taxon>Embryophyta</taxon>
        <taxon>Tracheophyta</taxon>
        <taxon>Spermatophyta</taxon>
        <taxon>Magnoliopsida</taxon>
        <taxon>Liliopsida</taxon>
        <taxon>Poales</taxon>
        <taxon>Bromeliaceae</taxon>
        <taxon>Bromelioideae</taxon>
        <taxon>Ananas</taxon>
    </lineage>
</organism>
<dbReference type="FunFam" id="1.20.58.70:FF:000003">
    <property type="entry name" value="Qa-SNARE, Sso1/Syntaxin1-type, SYP12A-group"/>
    <property type="match status" value="1"/>
</dbReference>
<dbReference type="CDD" id="cd00179">
    <property type="entry name" value="SynN"/>
    <property type="match status" value="1"/>
</dbReference>
<accession>A0A199UDK5</accession>
<dbReference type="Gramene" id="Aco017213.1.mrna1">
    <property type="protein sequence ID" value="Aco017213.1.mrna1.cds1"/>
    <property type="gene ID" value="Aco017213.1.path1"/>
</dbReference>
<dbReference type="PROSITE" id="PS00914">
    <property type="entry name" value="SYNTAXIN"/>
    <property type="match status" value="1"/>
</dbReference>
<evidence type="ECO:0000313" key="9">
    <source>
        <dbReference type="Proteomes" id="UP000092600"/>
    </source>
</evidence>
<dbReference type="GO" id="GO:0005886">
    <property type="term" value="C:plasma membrane"/>
    <property type="evidence" value="ECO:0007669"/>
    <property type="project" value="UniProtKB-SubCell"/>
</dbReference>
<evidence type="ECO:0000313" key="11">
    <source>
        <dbReference type="RefSeq" id="XP_020108176.1"/>
    </source>
</evidence>
<dbReference type="PANTHER" id="PTHR19957">
    <property type="entry name" value="SYNTAXIN"/>
    <property type="match status" value="1"/>
</dbReference>
<keyword evidence="6" id="KW-0472">Membrane</keyword>
<dbReference type="EMBL" id="LSRQ01008425">
    <property type="protein sequence ID" value="OAY62824.1"/>
    <property type="molecule type" value="Genomic_DNA"/>
</dbReference>
<keyword evidence="6" id="KW-0812">Transmembrane</keyword>
<proteinExistence type="inferred from homology"/>
<keyword evidence="4" id="KW-0653">Protein transport</keyword>